<dbReference type="GO" id="GO:0043856">
    <property type="term" value="F:anti-sigma factor antagonist activity"/>
    <property type="evidence" value="ECO:0007669"/>
    <property type="project" value="InterPro"/>
</dbReference>
<comment type="similarity">
    <text evidence="1 2">Belongs to the anti-sigma-factor antagonist family.</text>
</comment>
<evidence type="ECO:0000313" key="4">
    <source>
        <dbReference type="EMBL" id="HJG38066.1"/>
    </source>
</evidence>
<dbReference type="InterPro" id="IPR003658">
    <property type="entry name" value="Anti-sigma_ant"/>
</dbReference>
<dbReference type="SUPFAM" id="SSF55874">
    <property type="entry name" value="ATPase domain of HSP90 chaperone/DNA topoisomerase II/histidine kinase"/>
    <property type="match status" value="1"/>
</dbReference>
<dbReference type="InterPro" id="IPR002645">
    <property type="entry name" value="STAS_dom"/>
</dbReference>
<gene>
    <name evidence="4" type="ORF">K8V70_09485</name>
</gene>
<evidence type="ECO:0000256" key="2">
    <source>
        <dbReference type="RuleBase" id="RU003749"/>
    </source>
</evidence>
<dbReference type="Proteomes" id="UP000753256">
    <property type="component" value="Unassembled WGS sequence"/>
</dbReference>
<name>A0A921IX08_9ACTN</name>
<dbReference type="RefSeq" id="WP_273191192.1">
    <property type="nucleotide sequence ID" value="NZ_DYUZ01000034.1"/>
</dbReference>
<dbReference type="PANTHER" id="PTHR33495">
    <property type="entry name" value="ANTI-SIGMA FACTOR ANTAGONIST TM_1081-RELATED-RELATED"/>
    <property type="match status" value="1"/>
</dbReference>
<evidence type="ECO:0000259" key="3">
    <source>
        <dbReference type="PROSITE" id="PS50801"/>
    </source>
</evidence>
<comment type="caution">
    <text evidence="4">The sequence shown here is derived from an EMBL/GenBank/DDBJ whole genome shotgun (WGS) entry which is preliminary data.</text>
</comment>
<evidence type="ECO:0000256" key="1">
    <source>
        <dbReference type="ARBA" id="ARBA00009013"/>
    </source>
</evidence>
<dbReference type="SUPFAM" id="SSF52091">
    <property type="entry name" value="SpoIIaa-like"/>
    <property type="match status" value="1"/>
</dbReference>
<dbReference type="EMBL" id="DYUZ01000034">
    <property type="protein sequence ID" value="HJG38066.1"/>
    <property type="molecule type" value="Genomic_DNA"/>
</dbReference>
<reference evidence="4" key="2">
    <citation type="submission" date="2021-09" db="EMBL/GenBank/DDBJ databases">
        <authorList>
            <person name="Gilroy R."/>
        </authorList>
    </citation>
    <scope>NUCLEOTIDE SEQUENCE</scope>
    <source>
        <strain evidence="4">ChiHjej13B12-9602</strain>
    </source>
</reference>
<evidence type="ECO:0000313" key="5">
    <source>
        <dbReference type="Proteomes" id="UP000753256"/>
    </source>
</evidence>
<proteinExistence type="inferred from homology"/>
<dbReference type="InterPro" id="IPR036890">
    <property type="entry name" value="HATPase_C_sf"/>
</dbReference>
<dbReference type="Pfam" id="PF13581">
    <property type="entry name" value="HATPase_c_2"/>
    <property type="match status" value="1"/>
</dbReference>
<sequence>MREWNDIAVLAPPGDIDIASVPALRDEVDSLIDGGARRMLINCSHVGFIDSTGLAFLLSRARTLMNAGGMLSLVNVSAGVSRFLQIARMLDILHVSAADKPPLPVLSPDELPRWSKTVAVHEGIEHLGAYRHRVVELLEDLPMSSEARFDTALAVGEALGNAYDHAAGMGCVMNMRAYRDRVVIEVCDRGCGFELAPDEEPAESEERGRGIRLMRLLVDSVEILRRTDAQGTMVRLIKLLDQQFSG</sequence>
<dbReference type="Pfam" id="PF01740">
    <property type="entry name" value="STAS"/>
    <property type="match status" value="1"/>
</dbReference>
<dbReference type="CDD" id="cd07043">
    <property type="entry name" value="STAS_anti-anti-sigma_factors"/>
    <property type="match status" value="1"/>
</dbReference>
<dbReference type="NCBIfam" id="TIGR00377">
    <property type="entry name" value="ant_ant_sig"/>
    <property type="match status" value="1"/>
</dbReference>
<reference evidence="4" key="1">
    <citation type="journal article" date="2021" name="PeerJ">
        <title>Extensive microbial diversity within the chicken gut microbiome revealed by metagenomics and culture.</title>
        <authorList>
            <person name="Gilroy R."/>
            <person name="Ravi A."/>
            <person name="Getino M."/>
            <person name="Pursley I."/>
            <person name="Horton D.L."/>
            <person name="Alikhan N.F."/>
            <person name="Baker D."/>
            <person name="Gharbi K."/>
            <person name="Hall N."/>
            <person name="Watson M."/>
            <person name="Adriaenssens E.M."/>
            <person name="Foster-Nyarko E."/>
            <person name="Jarju S."/>
            <person name="Secka A."/>
            <person name="Antonio M."/>
            <person name="Oren A."/>
            <person name="Chaudhuri R.R."/>
            <person name="La Ragione R."/>
            <person name="Hildebrand F."/>
            <person name="Pallen M.J."/>
        </authorList>
    </citation>
    <scope>NUCLEOTIDE SEQUENCE</scope>
    <source>
        <strain evidence="4">ChiHjej13B12-9602</strain>
    </source>
</reference>
<accession>A0A921IX08</accession>
<dbReference type="CDD" id="cd16936">
    <property type="entry name" value="HATPase_RsbW-like"/>
    <property type="match status" value="1"/>
</dbReference>
<dbReference type="Gene3D" id="3.30.565.10">
    <property type="entry name" value="Histidine kinase-like ATPase, C-terminal domain"/>
    <property type="match status" value="1"/>
</dbReference>
<dbReference type="PANTHER" id="PTHR33495:SF2">
    <property type="entry name" value="ANTI-SIGMA FACTOR ANTAGONIST TM_1081-RELATED"/>
    <property type="match status" value="1"/>
</dbReference>
<feature type="domain" description="STAS" evidence="3">
    <location>
        <begin position="1"/>
        <end position="127"/>
    </location>
</feature>
<dbReference type="Gene3D" id="3.30.750.24">
    <property type="entry name" value="STAS domain"/>
    <property type="match status" value="1"/>
</dbReference>
<dbReference type="AlphaFoldDB" id="A0A921IX08"/>
<protein>
    <recommendedName>
        <fullName evidence="2">Anti-sigma factor antagonist</fullName>
    </recommendedName>
</protein>
<dbReference type="InterPro" id="IPR003594">
    <property type="entry name" value="HATPase_dom"/>
</dbReference>
<dbReference type="PROSITE" id="PS50801">
    <property type="entry name" value="STAS"/>
    <property type="match status" value="1"/>
</dbReference>
<dbReference type="InterPro" id="IPR036513">
    <property type="entry name" value="STAS_dom_sf"/>
</dbReference>
<organism evidence="4 5">
    <name type="scientific">Enorma phocaeensis</name>
    <dbReference type="NCBI Taxonomy" id="1871019"/>
    <lineage>
        <taxon>Bacteria</taxon>
        <taxon>Bacillati</taxon>
        <taxon>Actinomycetota</taxon>
        <taxon>Coriobacteriia</taxon>
        <taxon>Coriobacteriales</taxon>
        <taxon>Coriobacteriaceae</taxon>
        <taxon>Enorma</taxon>
    </lineage>
</organism>